<evidence type="ECO:0000256" key="2">
    <source>
        <dbReference type="ARBA" id="ARBA00007656"/>
    </source>
</evidence>
<accession>A0ABY6BCL4</accession>
<feature type="region of interest" description="Disordered" evidence="6">
    <location>
        <begin position="181"/>
        <end position="201"/>
    </location>
</feature>
<dbReference type="PANTHER" id="PTHR47245">
    <property type="entry name" value="PEPTIDYLPROLYL ISOMERASE"/>
    <property type="match status" value="1"/>
</dbReference>
<comment type="catalytic activity">
    <reaction evidence="1">
        <text>[protein]-peptidylproline (omega=180) = [protein]-peptidylproline (omega=0)</text>
        <dbReference type="Rhea" id="RHEA:16237"/>
        <dbReference type="Rhea" id="RHEA-COMP:10747"/>
        <dbReference type="Rhea" id="RHEA-COMP:10748"/>
        <dbReference type="ChEBI" id="CHEBI:83833"/>
        <dbReference type="ChEBI" id="CHEBI:83834"/>
        <dbReference type="EC" id="5.2.1.8"/>
    </reaction>
</comment>
<dbReference type="SUPFAM" id="SSF54534">
    <property type="entry name" value="FKBP-like"/>
    <property type="match status" value="1"/>
</dbReference>
<evidence type="ECO:0000256" key="4">
    <source>
        <dbReference type="ARBA" id="ARBA00023110"/>
    </source>
</evidence>
<evidence type="ECO:0000313" key="9">
    <source>
        <dbReference type="EMBL" id="UXI67778.1"/>
    </source>
</evidence>
<dbReference type="InterPro" id="IPR050245">
    <property type="entry name" value="PrsA_foldase"/>
</dbReference>
<feature type="chain" id="PRO_5046289375" description="peptidylprolyl isomerase" evidence="7">
    <location>
        <begin position="17"/>
        <end position="307"/>
    </location>
</feature>
<name>A0ABY6BCL4_9GAMM</name>
<proteinExistence type="inferred from homology"/>
<protein>
    <recommendedName>
        <fullName evidence="3">peptidylprolyl isomerase</fullName>
        <ecNumber evidence="3">5.2.1.8</ecNumber>
    </recommendedName>
</protein>
<dbReference type="EC" id="5.2.1.8" evidence="3"/>
<evidence type="ECO:0000259" key="8">
    <source>
        <dbReference type="PROSITE" id="PS50198"/>
    </source>
</evidence>
<dbReference type="RefSeq" id="WP_261694747.1">
    <property type="nucleotide sequence ID" value="NZ_CP104694.1"/>
</dbReference>
<keyword evidence="7" id="KW-0732">Signal</keyword>
<dbReference type="Gene3D" id="3.10.50.40">
    <property type="match status" value="1"/>
</dbReference>
<organism evidence="9 10">
    <name type="scientific">Tahibacter amnicola</name>
    <dbReference type="NCBI Taxonomy" id="2976241"/>
    <lineage>
        <taxon>Bacteria</taxon>
        <taxon>Pseudomonadati</taxon>
        <taxon>Pseudomonadota</taxon>
        <taxon>Gammaproteobacteria</taxon>
        <taxon>Lysobacterales</taxon>
        <taxon>Rhodanobacteraceae</taxon>
        <taxon>Tahibacter</taxon>
    </lineage>
</organism>
<dbReference type="PANTHER" id="PTHR47245:SF2">
    <property type="entry name" value="PEPTIDYL-PROLYL CIS-TRANS ISOMERASE HP_0175-RELATED"/>
    <property type="match status" value="1"/>
</dbReference>
<keyword evidence="4 5" id="KW-0697">Rotamase</keyword>
<dbReference type="EMBL" id="CP104694">
    <property type="protein sequence ID" value="UXI67778.1"/>
    <property type="molecule type" value="Genomic_DNA"/>
</dbReference>
<dbReference type="GO" id="GO:0016853">
    <property type="term" value="F:isomerase activity"/>
    <property type="evidence" value="ECO:0007669"/>
    <property type="project" value="UniProtKB-KW"/>
</dbReference>
<dbReference type="InterPro" id="IPR000297">
    <property type="entry name" value="PPIase_PpiC"/>
</dbReference>
<dbReference type="Proteomes" id="UP001064632">
    <property type="component" value="Chromosome"/>
</dbReference>
<dbReference type="Pfam" id="PF00639">
    <property type="entry name" value="Rotamase"/>
    <property type="match status" value="1"/>
</dbReference>
<keyword evidence="5 9" id="KW-0413">Isomerase</keyword>
<evidence type="ECO:0000256" key="1">
    <source>
        <dbReference type="ARBA" id="ARBA00000971"/>
    </source>
</evidence>
<feature type="signal peptide" evidence="7">
    <location>
        <begin position="1"/>
        <end position="16"/>
    </location>
</feature>
<evidence type="ECO:0000313" key="10">
    <source>
        <dbReference type="Proteomes" id="UP001064632"/>
    </source>
</evidence>
<evidence type="ECO:0000256" key="6">
    <source>
        <dbReference type="SAM" id="MobiDB-lite"/>
    </source>
</evidence>
<dbReference type="PROSITE" id="PS50198">
    <property type="entry name" value="PPIC_PPIASE_2"/>
    <property type="match status" value="1"/>
</dbReference>
<evidence type="ECO:0000256" key="7">
    <source>
        <dbReference type="SAM" id="SignalP"/>
    </source>
</evidence>
<feature type="region of interest" description="Disordered" evidence="6">
    <location>
        <begin position="278"/>
        <end position="307"/>
    </location>
</feature>
<gene>
    <name evidence="9" type="ORF">N4264_24095</name>
</gene>
<reference evidence="9" key="1">
    <citation type="submission" date="2022-09" db="EMBL/GenBank/DDBJ databases">
        <title>Tahibacter sp. nov., isolated from a fresh water.</title>
        <authorList>
            <person name="Baek J.H."/>
            <person name="Lee J.K."/>
            <person name="Kim J.M."/>
            <person name="Jeon C.O."/>
        </authorList>
    </citation>
    <scope>NUCLEOTIDE SEQUENCE</scope>
    <source>
        <strain evidence="9">W38</strain>
    </source>
</reference>
<evidence type="ECO:0000256" key="5">
    <source>
        <dbReference type="PROSITE-ProRule" id="PRU00278"/>
    </source>
</evidence>
<keyword evidence="10" id="KW-1185">Reference proteome</keyword>
<feature type="domain" description="PpiC" evidence="8">
    <location>
        <begin position="136"/>
        <end position="237"/>
    </location>
</feature>
<evidence type="ECO:0000256" key="3">
    <source>
        <dbReference type="ARBA" id="ARBA00013194"/>
    </source>
</evidence>
<comment type="similarity">
    <text evidence="2">Belongs to the PpiC/parvulin rotamase family.</text>
</comment>
<sequence length="307" mass="34160">MKRFLLLGMFPVMVLAAGGPHDVVVKQGSATLTHADVDTVIRRLPEAERAKTMGDPKTLERTLNNMLLARQLADEARANGLDKDPAFIAEMRWLTEEKLAAARSEQISREIEQSVPDMQALAKEKYMADKAAFATKEVRDVRHILIGTKDGRSDAEAEALARKIHAEAVAAPDKFIDLVKANSDDPSKTQNDGAMPDATSPQFDPTFAGAVRKLAKVGDISEPVKTPWGYHIIKLERLSPARQRSFDEVKDGLVTDLRETYLKERKREYMDKLRNNKIEAEPETIGALRSRYDGKMPDAPAESARQP</sequence>
<dbReference type="InterPro" id="IPR046357">
    <property type="entry name" value="PPIase_dom_sf"/>
</dbReference>